<protein>
    <recommendedName>
        <fullName evidence="1">Transcriptional repressor PaaX-like central Cas2-like domain-containing protein</fullName>
    </recommendedName>
</protein>
<gene>
    <name evidence="2" type="ORF">A3H71_00745</name>
</gene>
<dbReference type="Gene3D" id="3.30.70.2650">
    <property type="match status" value="1"/>
</dbReference>
<proteinExistence type="predicted"/>
<accession>A0A1G2LF39</accession>
<feature type="domain" description="Transcriptional repressor PaaX-like central Cas2-like" evidence="1">
    <location>
        <begin position="103"/>
        <end position="180"/>
    </location>
</feature>
<dbReference type="InterPro" id="IPR048846">
    <property type="entry name" value="PaaX-like_central"/>
</dbReference>
<evidence type="ECO:0000259" key="1">
    <source>
        <dbReference type="Pfam" id="PF20803"/>
    </source>
</evidence>
<comment type="caution">
    <text evidence="2">The sequence shown here is derived from an EMBL/GenBank/DDBJ whole genome shotgun (WGS) entry which is preliminary data.</text>
</comment>
<organism evidence="2 3">
    <name type="scientific">Candidatus Sungbacteria bacterium RIFCSPLOWO2_02_FULL_48_13b</name>
    <dbReference type="NCBI Taxonomy" id="1802283"/>
    <lineage>
        <taxon>Bacteria</taxon>
        <taxon>Candidatus Sungiibacteriota</taxon>
    </lineage>
</organism>
<name>A0A1G2LF39_9BACT</name>
<evidence type="ECO:0000313" key="3">
    <source>
        <dbReference type="Proteomes" id="UP000179052"/>
    </source>
</evidence>
<sequence>MAKQEERRPKVSSVQRAVLEALQEAGDLTLAFLLSAKSSRRLWQNVNGKRKREKFLRSLNALERRGFVETRKHGKETRITLSRDGKRIALTGNLEKISLPTVKHWDRKWRIILFDIPERLGNARRALSRRLRDMGAWQFQKSVFIYPFPCRDEIDFVTLFFDVCEYVKYIEATSIDDAENLQKHFKLT</sequence>
<evidence type="ECO:0000313" key="2">
    <source>
        <dbReference type="EMBL" id="OHA10216.1"/>
    </source>
</evidence>
<dbReference type="Pfam" id="PF20803">
    <property type="entry name" value="PaaX_M"/>
    <property type="match status" value="1"/>
</dbReference>
<dbReference type="Proteomes" id="UP000179052">
    <property type="component" value="Unassembled WGS sequence"/>
</dbReference>
<dbReference type="STRING" id="1802283.A3H71_00745"/>
<dbReference type="EMBL" id="MHQV01000037">
    <property type="protein sequence ID" value="OHA10216.1"/>
    <property type="molecule type" value="Genomic_DNA"/>
</dbReference>
<dbReference type="AlphaFoldDB" id="A0A1G2LF39"/>
<reference evidence="2 3" key="1">
    <citation type="journal article" date="2016" name="Nat. Commun.">
        <title>Thousands of microbial genomes shed light on interconnected biogeochemical processes in an aquifer system.</title>
        <authorList>
            <person name="Anantharaman K."/>
            <person name="Brown C.T."/>
            <person name="Hug L.A."/>
            <person name="Sharon I."/>
            <person name="Castelle C.J."/>
            <person name="Probst A.J."/>
            <person name="Thomas B.C."/>
            <person name="Singh A."/>
            <person name="Wilkins M.J."/>
            <person name="Karaoz U."/>
            <person name="Brodie E.L."/>
            <person name="Williams K.H."/>
            <person name="Hubbard S.S."/>
            <person name="Banfield J.F."/>
        </authorList>
    </citation>
    <scope>NUCLEOTIDE SEQUENCE [LARGE SCALE GENOMIC DNA]</scope>
</reference>